<protein>
    <recommendedName>
        <fullName evidence="4">Macro domain-containing protein</fullName>
    </recommendedName>
</protein>
<proteinExistence type="predicted"/>
<feature type="region of interest" description="Disordered" evidence="1">
    <location>
        <begin position="44"/>
        <end position="63"/>
    </location>
</feature>
<reference evidence="2" key="2">
    <citation type="submission" date="2025-08" db="UniProtKB">
        <authorList>
            <consortium name="Ensembl"/>
        </authorList>
    </citation>
    <scope>IDENTIFICATION</scope>
</reference>
<evidence type="ECO:0000256" key="1">
    <source>
        <dbReference type="SAM" id="MobiDB-lite"/>
    </source>
</evidence>
<dbReference type="InParanoid" id="A0A7N6BXZ8"/>
<evidence type="ECO:0008006" key="4">
    <source>
        <dbReference type="Google" id="ProtNLM"/>
    </source>
</evidence>
<dbReference type="Gene3D" id="3.40.220.10">
    <property type="entry name" value="Leucine Aminopeptidase, subunit E, domain 1"/>
    <property type="match status" value="1"/>
</dbReference>
<accession>A0A7N6BXZ8</accession>
<gene>
    <name evidence="2" type="primary">MACROD2</name>
</gene>
<feature type="compositionally biased region" description="Basic and acidic residues" evidence="1">
    <location>
        <begin position="44"/>
        <end position="55"/>
    </location>
</feature>
<evidence type="ECO:0000313" key="3">
    <source>
        <dbReference type="Proteomes" id="UP000265040"/>
    </source>
</evidence>
<dbReference type="Ensembl" id="ENSATET00000064710.2">
    <property type="protein sequence ID" value="ENSATEP00000070509.2"/>
    <property type="gene ID" value="ENSATEG00000016590.3"/>
</dbReference>
<dbReference type="AlphaFoldDB" id="A0A7N6BXZ8"/>
<reference evidence="2" key="3">
    <citation type="submission" date="2025-09" db="UniProtKB">
        <authorList>
            <consortium name="Ensembl"/>
        </authorList>
    </citation>
    <scope>IDENTIFICATION</scope>
</reference>
<dbReference type="SUPFAM" id="SSF52949">
    <property type="entry name" value="Macro domain-like"/>
    <property type="match status" value="1"/>
</dbReference>
<organism evidence="2 3">
    <name type="scientific">Anabas testudineus</name>
    <name type="common">Climbing perch</name>
    <name type="synonym">Anthias testudineus</name>
    <dbReference type="NCBI Taxonomy" id="64144"/>
    <lineage>
        <taxon>Eukaryota</taxon>
        <taxon>Metazoa</taxon>
        <taxon>Chordata</taxon>
        <taxon>Craniata</taxon>
        <taxon>Vertebrata</taxon>
        <taxon>Euteleostomi</taxon>
        <taxon>Actinopterygii</taxon>
        <taxon>Neopterygii</taxon>
        <taxon>Teleostei</taxon>
        <taxon>Neoteleostei</taxon>
        <taxon>Acanthomorphata</taxon>
        <taxon>Anabantaria</taxon>
        <taxon>Anabantiformes</taxon>
        <taxon>Anabantoidei</taxon>
        <taxon>Anabantidae</taxon>
        <taxon>Anabas</taxon>
    </lineage>
</organism>
<reference evidence="2" key="1">
    <citation type="submission" date="2021-04" db="EMBL/GenBank/DDBJ databases">
        <authorList>
            <consortium name="Wellcome Sanger Institute Data Sharing"/>
        </authorList>
    </citation>
    <scope>NUCLEOTIDE SEQUENCE [LARGE SCALE GENOMIC DNA]</scope>
</reference>
<dbReference type="InterPro" id="IPR043472">
    <property type="entry name" value="Macro_dom-like"/>
</dbReference>
<keyword evidence="3" id="KW-1185">Reference proteome</keyword>
<dbReference type="Proteomes" id="UP000265040">
    <property type="component" value="Chromosome 15"/>
</dbReference>
<evidence type="ECO:0000313" key="2">
    <source>
        <dbReference type="Ensembl" id="ENSATEP00000070509.2"/>
    </source>
</evidence>
<sequence length="132" mass="15072">MSKKKKDWKTEKERLLRLDLEERRKEYRRQDYISLDNILTWREEKRSNDKEEGKDLTGGGGLSEKVSLYKGDITVLEVDAIVNADRNTDGPMALGAGVAAVTESKYPVSLRRKTAMAVMYSIVIMTLMDREG</sequence>
<name>A0A7N6BXZ8_ANATE</name>
<dbReference type="GeneTree" id="ENSGT00940000157404"/>